<dbReference type="AlphaFoldDB" id="A0A9J5Y6S6"/>
<evidence type="ECO:0000313" key="2">
    <source>
        <dbReference type="Proteomes" id="UP000824120"/>
    </source>
</evidence>
<dbReference type="Proteomes" id="UP000824120">
    <property type="component" value="Chromosome 7"/>
</dbReference>
<proteinExistence type="predicted"/>
<accession>A0A9J5Y6S6</accession>
<dbReference type="EMBL" id="JACXVP010000007">
    <property type="protein sequence ID" value="KAG5596387.1"/>
    <property type="molecule type" value="Genomic_DNA"/>
</dbReference>
<name>A0A9J5Y6S6_SOLCO</name>
<keyword evidence="2" id="KW-1185">Reference proteome</keyword>
<evidence type="ECO:0000313" key="1">
    <source>
        <dbReference type="EMBL" id="KAG5596387.1"/>
    </source>
</evidence>
<sequence length="63" mass="7288">YILNQEQNRNMDDYGTLKSKETGSSCWLLCLSHAKDFMANFGENQKEKIFFTQASTLQKPKLP</sequence>
<reference evidence="1 2" key="1">
    <citation type="submission" date="2020-09" db="EMBL/GenBank/DDBJ databases">
        <title>De no assembly of potato wild relative species, Solanum commersonii.</title>
        <authorList>
            <person name="Cho K."/>
        </authorList>
    </citation>
    <scope>NUCLEOTIDE SEQUENCE [LARGE SCALE GENOMIC DNA]</scope>
    <source>
        <strain evidence="1">LZ3.2</strain>
        <tissue evidence="1">Leaf</tissue>
    </source>
</reference>
<comment type="caution">
    <text evidence="1">The sequence shown here is derived from an EMBL/GenBank/DDBJ whole genome shotgun (WGS) entry which is preliminary data.</text>
</comment>
<gene>
    <name evidence="1" type="ORF">H5410_037619</name>
</gene>
<feature type="non-terminal residue" evidence="1">
    <location>
        <position position="1"/>
    </location>
</feature>
<organism evidence="1 2">
    <name type="scientific">Solanum commersonii</name>
    <name type="common">Commerson's wild potato</name>
    <name type="synonym">Commerson's nightshade</name>
    <dbReference type="NCBI Taxonomy" id="4109"/>
    <lineage>
        <taxon>Eukaryota</taxon>
        <taxon>Viridiplantae</taxon>
        <taxon>Streptophyta</taxon>
        <taxon>Embryophyta</taxon>
        <taxon>Tracheophyta</taxon>
        <taxon>Spermatophyta</taxon>
        <taxon>Magnoliopsida</taxon>
        <taxon>eudicotyledons</taxon>
        <taxon>Gunneridae</taxon>
        <taxon>Pentapetalae</taxon>
        <taxon>asterids</taxon>
        <taxon>lamiids</taxon>
        <taxon>Solanales</taxon>
        <taxon>Solanaceae</taxon>
        <taxon>Solanoideae</taxon>
        <taxon>Solaneae</taxon>
        <taxon>Solanum</taxon>
    </lineage>
</organism>
<protein>
    <submittedName>
        <fullName evidence="1">Uncharacterized protein</fullName>
    </submittedName>
</protein>